<evidence type="ECO:0000313" key="3">
    <source>
        <dbReference type="Proteomes" id="UP001152300"/>
    </source>
</evidence>
<dbReference type="OrthoDB" id="3553922at2759"/>
<protein>
    <submittedName>
        <fullName evidence="2">Uncharacterized protein</fullName>
    </submittedName>
</protein>
<sequence>MNIANPIVQKINTEDIGELDVMQIDEAAAGEEDLKLWLVGDEVHQRREKRREQGQHTSNLESLPMNDQQNQIAQLQKENFSALRRQIEQVKVILDNIPVKECIQETEVETAQKMTLLLIYKLYCRMEREIIALHSTPSLLSYSVMVERIVRIKEILKDNYGMDELENESYGQDNNIHSIYKTILNIERRMEFLSALAIANTEEAVRRLMNHRLDPGEYCDLNSKININNLPLNPNSGILHWENKRIEFVWECAKRLSKVGYFMGHKCTYTFLTKMYEKPDELLTIFSQQEWETHLEEYEMLLHQERFVQAAAINHAWEKREENNENIAPDFELCRVRALHSLRDAGKGFFEMFEDVIDTKPIYDGGSERGKEYGTNCMAYLCYVEAKQVDVEQKWAYWQACRMHREFSEWKDIDMEVRDMPGLGKIRREISAIREELIPSSNN</sequence>
<dbReference type="EMBL" id="JAPEIS010000001">
    <property type="protein sequence ID" value="KAJ8071403.1"/>
    <property type="molecule type" value="Genomic_DNA"/>
</dbReference>
<dbReference type="AlphaFoldDB" id="A0A9X0DS06"/>
<organism evidence="2 3">
    <name type="scientific">Sclerotinia nivalis</name>
    <dbReference type="NCBI Taxonomy" id="352851"/>
    <lineage>
        <taxon>Eukaryota</taxon>
        <taxon>Fungi</taxon>
        <taxon>Dikarya</taxon>
        <taxon>Ascomycota</taxon>
        <taxon>Pezizomycotina</taxon>
        <taxon>Leotiomycetes</taxon>
        <taxon>Helotiales</taxon>
        <taxon>Sclerotiniaceae</taxon>
        <taxon>Sclerotinia</taxon>
    </lineage>
</organism>
<proteinExistence type="predicted"/>
<name>A0A9X0DS06_9HELO</name>
<feature type="compositionally biased region" description="Polar residues" evidence="1">
    <location>
        <begin position="55"/>
        <end position="66"/>
    </location>
</feature>
<feature type="region of interest" description="Disordered" evidence="1">
    <location>
        <begin position="47"/>
        <end position="66"/>
    </location>
</feature>
<comment type="caution">
    <text evidence="2">The sequence shown here is derived from an EMBL/GenBank/DDBJ whole genome shotgun (WGS) entry which is preliminary data.</text>
</comment>
<evidence type="ECO:0000256" key="1">
    <source>
        <dbReference type="SAM" id="MobiDB-lite"/>
    </source>
</evidence>
<reference evidence="2" key="1">
    <citation type="submission" date="2022-11" db="EMBL/GenBank/DDBJ databases">
        <title>Genome Resource of Sclerotinia nivalis Strain SnTB1, a Plant Pathogen Isolated from American Ginseng.</title>
        <authorList>
            <person name="Fan S."/>
        </authorList>
    </citation>
    <scope>NUCLEOTIDE SEQUENCE</scope>
    <source>
        <strain evidence="2">SnTB1</strain>
    </source>
</reference>
<dbReference type="Proteomes" id="UP001152300">
    <property type="component" value="Unassembled WGS sequence"/>
</dbReference>
<accession>A0A9X0DS06</accession>
<keyword evidence="3" id="KW-1185">Reference proteome</keyword>
<gene>
    <name evidence="2" type="ORF">OCU04_001724</name>
</gene>
<evidence type="ECO:0000313" key="2">
    <source>
        <dbReference type="EMBL" id="KAJ8071403.1"/>
    </source>
</evidence>